<dbReference type="VEuPathDB" id="ToxoDB:ETH2_0846200"/>
<keyword evidence="3" id="KW-1185">Reference proteome</keyword>
<gene>
    <name evidence="2" type="ORF">ETH_00016460</name>
</gene>
<feature type="region of interest" description="Disordered" evidence="1">
    <location>
        <begin position="119"/>
        <end position="208"/>
    </location>
</feature>
<reference evidence="2" key="1">
    <citation type="submission" date="2013-10" db="EMBL/GenBank/DDBJ databases">
        <title>Genomic analysis of the causative agents of coccidiosis in chickens.</title>
        <authorList>
            <person name="Reid A.J."/>
            <person name="Blake D."/>
            <person name="Billington K."/>
            <person name="Browne H."/>
            <person name="Dunn M."/>
            <person name="Hung S."/>
            <person name="Kawahara F."/>
            <person name="Miranda-Saavedra D."/>
            <person name="Mourier T."/>
            <person name="Nagra H."/>
            <person name="Otto T.D."/>
            <person name="Rawlings N."/>
            <person name="Sanchez A."/>
            <person name="Sanders M."/>
            <person name="Subramaniam C."/>
            <person name="Tay Y."/>
            <person name="Dear P."/>
            <person name="Doerig C."/>
            <person name="Gruber A."/>
            <person name="Parkinson J."/>
            <person name="Shirley M."/>
            <person name="Wan K.L."/>
            <person name="Berriman M."/>
            <person name="Tomley F."/>
            <person name="Pain A."/>
        </authorList>
    </citation>
    <scope>NUCLEOTIDE SEQUENCE [LARGE SCALE GENOMIC DNA]</scope>
    <source>
        <strain evidence="2">Houghton</strain>
    </source>
</reference>
<dbReference type="Proteomes" id="UP000030747">
    <property type="component" value="Unassembled WGS sequence"/>
</dbReference>
<feature type="compositionally biased region" description="Polar residues" evidence="1">
    <location>
        <begin position="434"/>
        <end position="443"/>
    </location>
</feature>
<accession>U6KHY0</accession>
<feature type="compositionally biased region" description="Polar residues" evidence="1">
    <location>
        <begin position="403"/>
        <end position="418"/>
    </location>
</feature>
<dbReference type="OrthoDB" id="10328068at2759"/>
<protein>
    <submittedName>
        <fullName evidence="2">Uncharacterized protein</fullName>
    </submittedName>
</protein>
<name>U6KHY0_EIMTE</name>
<reference evidence="2" key="2">
    <citation type="submission" date="2013-10" db="EMBL/GenBank/DDBJ databases">
        <authorList>
            <person name="Aslett M."/>
        </authorList>
    </citation>
    <scope>NUCLEOTIDE SEQUENCE [LARGE SCALE GENOMIC DNA]</scope>
    <source>
        <strain evidence="2">Houghton</strain>
    </source>
</reference>
<evidence type="ECO:0000313" key="3">
    <source>
        <dbReference type="Proteomes" id="UP000030747"/>
    </source>
</evidence>
<feature type="region of interest" description="Disordered" evidence="1">
    <location>
        <begin position="284"/>
        <end position="310"/>
    </location>
</feature>
<organism evidence="2 3">
    <name type="scientific">Eimeria tenella</name>
    <name type="common">Coccidian parasite</name>
    <dbReference type="NCBI Taxonomy" id="5802"/>
    <lineage>
        <taxon>Eukaryota</taxon>
        <taxon>Sar</taxon>
        <taxon>Alveolata</taxon>
        <taxon>Apicomplexa</taxon>
        <taxon>Conoidasida</taxon>
        <taxon>Coccidia</taxon>
        <taxon>Eucoccidiorida</taxon>
        <taxon>Eimeriorina</taxon>
        <taxon>Eimeriidae</taxon>
        <taxon>Eimeria</taxon>
    </lineage>
</organism>
<dbReference type="RefSeq" id="XP_013228483.1">
    <property type="nucleotide sequence ID" value="XM_013373029.1"/>
</dbReference>
<feature type="compositionally biased region" description="Polar residues" evidence="1">
    <location>
        <begin position="119"/>
        <end position="128"/>
    </location>
</feature>
<evidence type="ECO:0000256" key="1">
    <source>
        <dbReference type="SAM" id="MobiDB-lite"/>
    </source>
</evidence>
<feature type="region of interest" description="Disordered" evidence="1">
    <location>
        <begin position="397"/>
        <end position="443"/>
    </location>
</feature>
<evidence type="ECO:0000313" key="2">
    <source>
        <dbReference type="EMBL" id="CDJ37645.1"/>
    </source>
</evidence>
<sequence length="708" mass="76683">MAGNSVTATNVSLEAIINPIPDREPCKKENDKEIDAIKEATDSSPLIGAMASTQCDPELSDALICSSEGSVPVSTERQVEKEEQKSVALEAVLTTLLAKKSRRSSKPRMQTRFLTLKPDSSTLQSGSKVATRKRQTPKCVRPVKLSKGAAPAKNNPVVSKGKPQEMSPLSIGRSAESTQKCKTRGATPRKQDQGTLSSEVQGKPSDVVNGTISAIDEEVDSQTRPGNKRRIKRTTRYEEWVGGASHSVNGADASLTDVSTQRLGLKGKRKSHSAAGGDAPNVVKRKRANAKSSCEKNAAKTPRMASVRAPQRANKGPAFWLDLPALEAAVASAPPQPLQSTERAIARGMAAAAASLASLAPSTTAQVTKLSSKDPGGALLQAVLITAVGDVSARSRGAEVQLQEDSASTHTKSGQSSAGEEADKEEGRVPPPSTRQSEAASCLNSSAPLTADCPTAAAELGTVAQGEAEDVNAPAEPNLNLLLDLVHVQPDMVRNFLLEHGRMPSERALKTPLQKANKPKPPIQNHLAEQRIQQYIREKQSTPVRKNAETRNTTHNFIEGAEAKALLKELQMLREELERQQHMQLTKIQENFEVEFKASLMRELAAMAAFSQTTSGMLFNDDISSATTLDQRKAEENLLFEQFQQLTLIENMEMLKALRYHLSIRPSQQEQPNIFPAVRTSFFASQSRSSPEGRRVDKKVRFAPCSYR</sequence>
<proteinExistence type="predicted"/>
<dbReference type="AlphaFoldDB" id="U6KHY0"/>
<dbReference type="EMBL" id="HG673772">
    <property type="protein sequence ID" value="CDJ37645.1"/>
    <property type="molecule type" value="Genomic_DNA"/>
</dbReference>
<dbReference type="GeneID" id="25252446"/>
<dbReference type="VEuPathDB" id="ToxoDB:ETH_00016460"/>